<evidence type="ECO:0000313" key="6">
    <source>
        <dbReference type="Proteomes" id="UP000580250"/>
    </source>
</evidence>
<name>A0A6V7VBB1_MELEN</name>
<dbReference type="PANTHER" id="PTHR18934:SF221">
    <property type="entry name" value="ATP-DEPENDENT RNA HELICASE DHX34-RELATED"/>
    <property type="match status" value="1"/>
</dbReference>
<dbReference type="PROSITE" id="PS51192">
    <property type="entry name" value="HELICASE_ATP_BIND_1"/>
    <property type="match status" value="1"/>
</dbReference>
<dbReference type="Pfam" id="PF01399">
    <property type="entry name" value="PCI"/>
    <property type="match status" value="1"/>
</dbReference>
<keyword evidence="2" id="KW-0067">ATP-binding</keyword>
<dbReference type="InterPro" id="IPR027417">
    <property type="entry name" value="P-loop_NTPase"/>
</dbReference>
<dbReference type="OrthoDB" id="1713558at2759"/>
<dbReference type="Proteomes" id="UP000580250">
    <property type="component" value="Unassembled WGS sequence"/>
</dbReference>
<proteinExistence type="predicted"/>
<dbReference type="EMBL" id="CAJEWN010000196">
    <property type="protein sequence ID" value="CAD2172183.1"/>
    <property type="molecule type" value="Genomic_DNA"/>
</dbReference>
<comment type="caution">
    <text evidence="5">The sequence shown here is derived from an EMBL/GenBank/DDBJ whole genome shotgun (WGS) entry which is preliminary data.</text>
</comment>
<dbReference type="Gene3D" id="3.40.50.300">
    <property type="entry name" value="P-loop containing nucleotide triphosphate hydrolases"/>
    <property type="match status" value="2"/>
</dbReference>
<reference evidence="5 6" key="1">
    <citation type="submission" date="2020-08" db="EMBL/GenBank/DDBJ databases">
        <authorList>
            <person name="Koutsovoulos G."/>
            <person name="Danchin GJ E."/>
        </authorList>
    </citation>
    <scope>NUCLEOTIDE SEQUENCE [LARGE SCALE GENOMIC DNA]</scope>
</reference>
<feature type="compositionally biased region" description="Acidic residues" evidence="3">
    <location>
        <begin position="720"/>
        <end position="730"/>
    </location>
</feature>
<accession>A0A6V7VBB1</accession>
<dbReference type="SMART" id="SM00088">
    <property type="entry name" value="PINT"/>
    <property type="match status" value="1"/>
</dbReference>
<sequence length="730" mass="83525">MSYFSSSGGVANKDSAFYKEFVSFLSRYETKLANSTSKRPVNTNLLEIDEDIPCNSFGVPQTEFNKFFTTNVVIGENVADKLALRNIPPLIIKQFEFIISLFYKFKNSRNFKKLKKLRSGQINLPIYQSKDELLEKLENNQILLIAGDTGCGKSTQLPQYLLNAGYTKIACTQPRRIACTALAQRVALEMLKQFDSEIAYQTRFDKTKTSSTRMLFLTEGVLLRQLVDDPGLQRYNVVILDEVHERNISGDLLVALLKSACQRREDLKLILMSATINIELFRSYFPEAPEISVPGRLFPIELRYMPPLIREVDISRKKSAKIDAGPYVNILQLIDKKYKSSERGDVLIFLNGISEISIIAEACKEYAEFTKKWIILILHSTLSVEEQQKVWIIFRCFDTSNIPVNGQIAANVYLADIGEINEEFIKSKTKKDLKGKAAAAIKILRSFIISNDYEAAERFVSSVKLPESATNNDWARWFYYLGLIEAMKGINLNNYKTAKKYFEIALRKAPTNGAIGFKQEVNKWMVLVMLLIGEIPERSLFRAKEFEKVLLPYMRLTKVVKLGDVEGYKKVKEEFDIEFTEHKTMTLVGRIHQSVIRTAIRQIALTYSRIFISDMATKLQSPTVEDAHDTVMKVFKEGILRGMVVTNDPEFKNQPYVKFGEADDQYRGTEPQIEFDKRIKELLDLHSHAVKALRYPDNANPEVETIEEQRKREQEALEAAADEEDDDMIG</sequence>
<dbReference type="InterPro" id="IPR011545">
    <property type="entry name" value="DEAD/DEAH_box_helicase_dom"/>
</dbReference>
<dbReference type="PANTHER" id="PTHR18934">
    <property type="entry name" value="ATP-DEPENDENT RNA HELICASE"/>
    <property type="match status" value="1"/>
</dbReference>
<dbReference type="GO" id="GO:0005524">
    <property type="term" value="F:ATP binding"/>
    <property type="evidence" value="ECO:0007669"/>
    <property type="project" value="InterPro"/>
</dbReference>
<keyword evidence="1" id="KW-0378">Hydrolase</keyword>
<evidence type="ECO:0000313" key="5">
    <source>
        <dbReference type="EMBL" id="CAD2172183.1"/>
    </source>
</evidence>
<dbReference type="GO" id="GO:0000502">
    <property type="term" value="C:proteasome complex"/>
    <property type="evidence" value="ECO:0007669"/>
    <property type="project" value="InterPro"/>
</dbReference>
<dbReference type="GO" id="GO:0042176">
    <property type="term" value="P:regulation of protein catabolic process"/>
    <property type="evidence" value="ECO:0007669"/>
    <property type="project" value="InterPro"/>
</dbReference>
<dbReference type="SUPFAM" id="SSF52540">
    <property type="entry name" value="P-loop containing nucleoside triphosphate hydrolases"/>
    <property type="match status" value="1"/>
</dbReference>
<dbReference type="GO" id="GO:0004386">
    <property type="term" value="F:helicase activity"/>
    <property type="evidence" value="ECO:0007669"/>
    <property type="project" value="UniProtKB-KW"/>
</dbReference>
<dbReference type="SMART" id="SM00487">
    <property type="entry name" value="DEXDc"/>
    <property type="match status" value="1"/>
</dbReference>
<dbReference type="GO" id="GO:0016787">
    <property type="term" value="F:hydrolase activity"/>
    <property type="evidence" value="ECO:0007669"/>
    <property type="project" value="UniProtKB-KW"/>
</dbReference>
<dbReference type="AlphaFoldDB" id="A0A6V7VBB1"/>
<feature type="region of interest" description="Disordered" evidence="3">
    <location>
        <begin position="698"/>
        <end position="730"/>
    </location>
</feature>
<evidence type="ECO:0000256" key="1">
    <source>
        <dbReference type="ARBA" id="ARBA00022801"/>
    </source>
</evidence>
<organism evidence="5 6">
    <name type="scientific">Meloidogyne enterolobii</name>
    <name type="common">Root-knot nematode worm</name>
    <name type="synonym">Meloidogyne mayaguensis</name>
    <dbReference type="NCBI Taxonomy" id="390850"/>
    <lineage>
        <taxon>Eukaryota</taxon>
        <taxon>Metazoa</taxon>
        <taxon>Ecdysozoa</taxon>
        <taxon>Nematoda</taxon>
        <taxon>Chromadorea</taxon>
        <taxon>Rhabditida</taxon>
        <taxon>Tylenchina</taxon>
        <taxon>Tylenchomorpha</taxon>
        <taxon>Tylenchoidea</taxon>
        <taxon>Meloidogynidae</taxon>
        <taxon>Meloidogyninae</taxon>
        <taxon>Meloidogyne</taxon>
    </lineage>
</organism>
<evidence type="ECO:0000256" key="2">
    <source>
        <dbReference type="ARBA" id="ARBA00022806"/>
    </source>
</evidence>
<dbReference type="InterPro" id="IPR000717">
    <property type="entry name" value="PCI_dom"/>
</dbReference>
<dbReference type="Pfam" id="PF08375">
    <property type="entry name" value="Rpn3_C"/>
    <property type="match status" value="1"/>
</dbReference>
<dbReference type="InterPro" id="IPR013586">
    <property type="entry name" value="PSMD3_C"/>
</dbReference>
<gene>
    <name evidence="5" type="ORF">MENT_LOCUS23723</name>
</gene>
<dbReference type="InterPro" id="IPR014001">
    <property type="entry name" value="Helicase_ATP-bd"/>
</dbReference>
<dbReference type="FunFam" id="3.40.50.300:FF:000725">
    <property type="entry name" value="probable ATP-dependent RNA helicase DHX34"/>
    <property type="match status" value="1"/>
</dbReference>
<dbReference type="Pfam" id="PF00270">
    <property type="entry name" value="DEAD"/>
    <property type="match status" value="1"/>
</dbReference>
<feature type="domain" description="Helicase ATP-binding" evidence="4">
    <location>
        <begin position="134"/>
        <end position="294"/>
    </location>
</feature>
<dbReference type="GO" id="GO:0030234">
    <property type="term" value="F:enzyme regulator activity"/>
    <property type="evidence" value="ECO:0007669"/>
    <property type="project" value="InterPro"/>
</dbReference>
<dbReference type="GO" id="GO:0003723">
    <property type="term" value="F:RNA binding"/>
    <property type="evidence" value="ECO:0007669"/>
    <property type="project" value="TreeGrafter"/>
</dbReference>
<keyword evidence="2" id="KW-0547">Nucleotide-binding</keyword>
<evidence type="ECO:0000259" key="4">
    <source>
        <dbReference type="PROSITE" id="PS51192"/>
    </source>
</evidence>
<dbReference type="InterPro" id="IPR057985">
    <property type="entry name" value="TPR_PSMD3_N"/>
</dbReference>
<evidence type="ECO:0000256" key="3">
    <source>
        <dbReference type="SAM" id="MobiDB-lite"/>
    </source>
</evidence>
<protein>
    <recommendedName>
        <fullName evidence="4">Helicase ATP-binding domain-containing protein</fullName>
    </recommendedName>
</protein>
<keyword evidence="2" id="KW-0347">Helicase</keyword>
<dbReference type="Pfam" id="PF25573">
    <property type="entry name" value="TPR_PSMD3_N"/>
    <property type="match status" value="1"/>
</dbReference>
<dbReference type="SMART" id="SM00753">
    <property type="entry name" value="PAM"/>
    <property type="match status" value="1"/>
</dbReference>